<dbReference type="RefSeq" id="WP_171608469.1">
    <property type="nucleotide sequence ID" value="NZ_WHPF01000009.1"/>
</dbReference>
<keyword evidence="1" id="KW-0812">Transmembrane</keyword>
<sequence length="130" mass="14715">MRSYLITIKDSATFKEGALPEEGILRSHNNTNWYNRMYKWMEIQECRQPLWVKIELLISLGCMFPLAAFAIVAAGENNIAFWMLSVSANVPLWVAMLAAKPPKYTLPLMFAAAIIESIVILTCVVLFMAK</sequence>
<name>A0A8J8FGH2_9BACT</name>
<comment type="caution">
    <text evidence="2">The sequence shown here is derived from an EMBL/GenBank/DDBJ whole genome shotgun (WGS) entry which is preliminary data.</text>
</comment>
<feature type="transmembrane region" description="Helical" evidence="1">
    <location>
        <begin position="50"/>
        <end position="73"/>
    </location>
</feature>
<evidence type="ECO:0000313" key="2">
    <source>
        <dbReference type="EMBL" id="NNV56528.1"/>
    </source>
</evidence>
<evidence type="ECO:0000256" key="1">
    <source>
        <dbReference type="SAM" id="Phobius"/>
    </source>
</evidence>
<keyword evidence="3" id="KW-1185">Reference proteome</keyword>
<feature type="transmembrane region" description="Helical" evidence="1">
    <location>
        <begin position="106"/>
        <end position="129"/>
    </location>
</feature>
<evidence type="ECO:0000313" key="3">
    <source>
        <dbReference type="Proteomes" id="UP000598971"/>
    </source>
</evidence>
<proteinExistence type="predicted"/>
<dbReference type="EMBL" id="WHPF01000009">
    <property type="protein sequence ID" value="NNV56528.1"/>
    <property type="molecule type" value="Genomic_DNA"/>
</dbReference>
<accession>A0A8J8FGH2</accession>
<dbReference type="AlphaFoldDB" id="A0A8J8FGH2"/>
<keyword evidence="1" id="KW-1133">Transmembrane helix</keyword>
<protein>
    <submittedName>
        <fullName evidence="2">Uncharacterized protein</fullName>
    </submittedName>
</protein>
<reference evidence="2" key="1">
    <citation type="submission" date="2019-10" db="EMBL/GenBank/DDBJ databases">
        <title>Draft genome sequence of Panacibacter sp. KCS-6.</title>
        <authorList>
            <person name="Yim K.J."/>
        </authorList>
    </citation>
    <scope>NUCLEOTIDE SEQUENCE</scope>
    <source>
        <strain evidence="2">KCS-6</strain>
    </source>
</reference>
<organism evidence="2 3">
    <name type="scientific">Limnovirga soli</name>
    <dbReference type="NCBI Taxonomy" id="2656915"/>
    <lineage>
        <taxon>Bacteria</taxon>
        <taxon>Pseudomonadati</taxon>
        <taxon>Bacteroidota</taxon>
        <taxon>Chitinophagia</taxon>
        <taxon>Chitinophagales</taxon>
        <taxon>Chitinophagaceae</taxon>
        <taxon>Limnovirga</taxon>
    </lineage>
</organism>
<dbReference type="Proteomes" id="UP000598971">
    <property type="component" value="Unassembled WGS sequence"/>
</dbReference>
<gene>
    <name evidence="2" type="ORF">GD597_13735</name>
</gene>
<keyword evidence="1" id="KW-0472">Membrane</keyword>